<feature type="transmembrane region" description="Helical" evidence="6">
    <location>
        <begin position="85"/>
        <end position="103"/>
    </location>
</feature>
<feature type="domain" description="ABC-2 type transporter transmembrane" evidence="7">
    <location>
        <begin position="87"/>
        <end position="242"/>
    </location>
</feature>
<gene>
    <name evidence="8" type="ORF">HMPREF1624_08158</name>
</gene>
<evidence type="ECO:0000256" key="6">
    <source>
        <dbReference type="SAM" id="Phobius"/>
    </source>
</evidence>
<dbReference type="GO" id="GO:0140359">
    <property type="term" value="F:ABC-type transporter activity"/>
    <property type="evidence" value="ECO:0007669"/>
    <property type="project" value="InterPro"/>
</dbReference>
<dbReference type="STRING" id="1391915.U7PK15"/>
<evidence type="ECO:0000256" key="2">
    <source>
        <dbReference type="ARBA" id="ARBA00022448"/>
    </source>
</evidence>
<keyword evidence="2" id="KW-0813">Transport</keyword>
<feature type="transmembrane region" description="Helical" evidence="6">
    <location>
        <begin position="194"/>
        <end position="214"/>
    </location>
</feature>
<keyword evidence="5 6" id="KW-0472">Membrane</keyword>
<evidence type="ECO:0000256" key="3">
    <source>
        <dbReference type="ARBA" id="ARBA00022692"/>
    </source>
</evidence>
<evidence type="ECO:0000313" key="8">
    <source>
        <dbReference type="EMBL" id="ERS95281.1"/>
    </source>
</evidence>
<proteinExistence type="predicted"/>
<dbReference type="HOGENOM" id="CLU_000604_35_2_1"/>
<keyword evidence="9" id="KW-1185">Reference proteome</keyword>
<evidence type="ECO:0000256" key="1">
    <source>
        <dbReference type="ARBA" id="ARBA00004141"/>
    </source>
</evidence>
<accession>U7PK15</accession>
<evidence type="ECO:0000259" key="7">
    <source>
        <dbReference type="Pfam" id="PF01061"/>
    </source>
</evidence>
<name>U7PK15_SPOS1</name>
<feature type="transmembrane region" description="Helical" evidence="6">
    <location>
        <begin position="123"/>
        <end position="155"/>
    </location>
</feature>
<evidence type="ECO:0000313" key="9">
    <source>
        <dbReference type="Proteomes" id="UP000018087"/>
    </source>
</evidence>
<evidence type="ECO:0000256" key="4">
    <source>
        <dbReference type="ARBA" id="ARBA00022989"/>
    </source>
</evidence>
<dbReference type="eggNOG" id="KOG0065">
    <property type="taxonomic scope" value="Eukaryota"/>
</dbReference>
<dbReference type="Proteomes" id="UP000018087">
    <property type="component" value="Unassembled WGS sequence"/>
</dbReference>
<dbReference type="Pfam" id="PF01061">
    <property type="entry name" value="ABC2_membrane"/>
    <property type="match status" value="1"/>
</dbReference>
<dbReference type="GO" id="GO:0016020">
    <property type="term" value="C:membrane"/>
    <property type="evidence" value="ECO:0007669"/>
    <property type="project" value="UniProtKB-SubCell"/>
</dbReference>
<feature type="transmembrane region" description="Helical" evidence="6">
    <location>
        <begin position="167"/>
        <end position="188"/>
    </location>
</feature>
<evidence type="ECO:0000256" key="5">
    <source>
        <dbReference type="ARBA" id="ARBA00023136"/>
    </source>
</evidence>
<dbReference type="PANTHER" id="PTHR19241">
    <property type="entry name" value="ATP-BINDING CASSETTE TRANSPORTER"/>
    <property type="match status" value="1"/>
</dbReference>
<dbReference type="EMBL" id="KI440854">
    <property type="protein sequence ID" value="ERS95281.1"/>
    <property type="molecule type" value="Genomic_DNA"/>
</dbReference>
<keyword evidence="3 6" id="KW-0812">Transmembrane</keyword>
<dbReference type="AlphaFoldDB" id="U7PK15"/>
<dbReference type="InterPro" id="IPR013525">
    <property type="entry name" value="ABC2_TM"/>
</dbReference>
<reference evidence="9" key="1">
    <citation type="journal article" date="2014" name="Genome Announc.">
        <title>Genome sequence of the pathogenic fungus Sporothrix schenckii (ATCC 58251).</title>
        <authorList>
            <person name="Cuomo C.A."/>
            <person name="Rodriguez-Del Valle N."/>
            <person name="Perez-Sanchez L."/>
            <person name="Abouelleil A."/>
            <person name="Goldberg J."/>
            <person name="Young S."/>
            <person name="Zeng Q."/>
            <person name="Birren B.W."/>
        </authorList>
    </citation>
    <scope>NUCLEOTIDE SEQUENCE [LARGE SCALE GENOMIC DNA]</scope>
    <source>
        <strain evidence="9">ATCC 58251 / de Perez 2211183</strain>
    </source>
</reference>
<keyword evidence="4 6" id="KW-1133">Transmembrane helix</keyword>
<protein>
    <recommendedName>
        <fullName evidence="7">ABC-2 type transporter transmembrane domain-containing protein</fullName>
    </recommendedName>
</protein>
<organism evidence="8 9">
    <name type="scientific">Sporothrix schenckii (strain ATCC 58251 / de Perez 2211183)</name>
    <name type="common">Rose-picker's disease fungus</name>
    <dbReference type="NCBI Taxonomy" id="1391915"/>
    <lineage>
        <taxon>Eukaryota</taxon>
        <taxon>Fungi</taxon>
        <taxon>Dikarya</taxon>
        <taxon>Ascomycota</taxon>
        <taxon>Pezizomycotina</taxon>
        <taxon>Sordariomycetes</taxon>
        <taxon>Sordariomycetidae</taxon>
        <taxon>Ophiostomatales</taxon>
        <taxon>Ophiostomataceae</taxon>
        <taxon>Sporothrix</taxon>
    </lineage>
</organism>
<comment type="subcellular location">
    <subcellularLocation>
        <location evidence="1">Membrane</location>
        <topology evidence="1">Multi-pass membrane protein</topology>
    </subcellularLocation>
</comment>
<dbReference type="OrthoDB" id="245989at2759"/>
<sequence length="311" mass="34993">MVSGDSAEGIDFVECWNNSPEHTEVLAELGRLYRLADRPDDGENLAQKNLEGEFAQPFFVQFRHVIVRAFQQYYRQPDYITPSSCWVIFLLCTIFSTLVNQIMPKFVVQRSLYEVRETPSRVYSWQVFVLSHIVVEIPWQILVGVCCYASFYYPVFGVNTPSGSKGLVLLFVVQFYVYAASMAQMVIASNNDPLLGAILAIFMFALSFIFSGVLQPPSALPGFWIFMYNVSPFTYYVGGISGTALRGRQVICSQAELSVFNPPTDYTCGQYMGPYLQVAPGKLNNPDVMSGCEYCSISYADQNLSAREISY</sequence>